<accession>S4NM90</accession>
<reference evidence="1" key="2">
    <citation type="submission" date="2013-05" db="EMBL/GenBank/DDBJ databases">
        <authorList>
            <person name="Carter J.-M."/>
            <person name="Baker S.C."/>
            <person name="Pink R."/>
            <person name="Carter D.R.F."/>
            <person name="Collins A."/>
            <person name="Tomlin J."/>
            <person name="Gibbs M."/>
            <person name="Breuker C.J."/>
        </authorList>
    </citation>
    <scope>NUCLEOTIDE SEQUENCE</scope>
    <source>
        <tissue evidence="1">Ovary</tissue>
    </source>
</reference>
<reference evidence="1" key="1">
    <citation type="journal article" date="2013" name="BMC Genomics">
        <title>Unscrambling butterfly oogenesis.</title>
        <authorList>
            <person name="Carter J.M."/>
            <person name="Baker S.C."/>
            <person name="Pink R."/>
            <person name="Carter D.R."/>
            <person name="Collins A."/>
            <person name="Tomlin J."/>
            <person name="Gibbs M."/>
            <person name="Breuker C.J."/>
        </authorList>
    </citation>
    <scope>NUCLEOTIDE SEQUENCE</scope>
    <source>
        <tissue evidence="1">Ovary</tissue>
    </source>
</reference>
<dbReference type="AlphaFoldDB" id="S4NM90"/>
<proteinExistence type="predicted"/>
<protein>
    <submittedName>
        <fullName evidence="1">Uncharacterized protein</fullName>
    </submittedName>
</protein>
<organism evidence="1">
    <name type="scientific">Pararge aegeria</name>
    <name type="common">speckled wood butterfly</name>
    <dbReference type="NCBI Taxonomy" id="116150"/>
    <lineage>
        <taxon>Eukaryota</taxon>
        <taxon>Metazoa</taxon>
        <taxon>Ecdysozoa</taxon>
        <taxon>Arthropoda</taxon>
        <taxon>Hexapoda</taxon>
        <taxon>Insecta</taxon>
        <taxon>Pterygota</taxon>
        <taxon>Neoptera</taxon>
        <taxon>Endopterygota</taxon>
        <taxon>Lepidoptera</taxon>
        <taxon>Glossata</taxon>
        <taxon>Ditrysia</taxon>
        <taxon>Papilionoidea</taxon>
        <taxon>Nymphalidae</taxon>
        <taxon>Satyrinae</taxon>
        <taxon>Satyrini</taxon>
        <taxon>Parargina</taxon>
        <taxon>Pararge</taxon>
    </lineage>
</organism>
<evidence type="ECO:0000313" key="1">
    <source>
        <dbReference type="EMBL" id="JAA78179.1"/>
    </source>
</evidence>
<sequence>MSELLGMVVALQLTAPFKCKRIKRFDVMPRLIIRAIKFNLNIVIVYYSAYGQGHRTKWRQLIGAKRLKSTRWAYEITLYSRLGSTITEYNYGPLAPI</sequence>
<dbReference type="EMBL" id="GAIX01014381">
    <property type="protein sequence ID" value="JAA78179.1"/>
    <property type="molecule type" value="Transcribed_RNA"/>
</dbReference>
<name>S4NM90_9NEOP</name>